<dbReference type="EMBL" id="LSSK01000574">
    <property type="protein sequence ID" value="OMH82864.1"/>
    <property type="molecule type" value="Genomic_DNA"/>
</dbReference>
<organism evidence="1 4">
    <name type="scientific">Zancudomyces culisetae</name>
    <name type="common">Gut fungus</name>
    <name type="synonym">Smittium culisetae</name>
    <dbReference type="NCBI Taxonomy" id="1213189"/>
    <lineage>
        <taxon>Eukaryota</taxon>
        <taxon>Fungi</taxon>
        <taxon>Fungi incertae sedis</taxon>
        <taxon>Zoopagomycota</taxon>
        <taxon>Kickxellomycotina</taxon>
        <taxon>Harpellomycetes</taxon>
        <taxon>Harpellales</taxon>
        <taxon>Legeriomycetaceae</taxon>
        <taxon>Zancudomyces</taxon>
    </lineage>
</organism>
<reference evidence="1" key="2">
    <citation type="submission" date="2017-01" db="EMBL/GenBank/DDBJ databases">
        <authorList>
            <person name="Mah S.A."/>
            <person name="Swanson W.J."/>
            <person name="Moy G.W."/>
            <person name="Vacquier V.D."/>
        </authorList>
    </citation>
    <scope>NUCLEOTIDE SEQUENCE [LARGE SCALE GENOMIC DNA]</scope>
    <source>
        <strain evidence="1">COL-18-3</strain>
    </source>
</reference>
<dbReference type="EMBL" id="LSSK01000666">
    <property type="protein sequence ID" value="OMH82428.1"/>
    <property type="molecule type" value="Genomic_DNA"/>
</dbReference>
<keyword evidence="4" id="KW-1185">Reference proteome</keyword>
<evidence type="ECO:0000313" key="2">
    <source>
        <dbReference type="EMBL" id="OMH82428.1"/>
    </source>
</evidence>
<reference evidence="4" key="1">
    <citation type="submission" date="2017-01" db="EMBL/GenBank/DDBJ databases">
        <authorList>
            <person name="Wang Y."/>
            <person name="White M."/>
            <person name="Kvist S."/>
            <person name="Moncalvo J.-M."/>
        </authorList>
    </citation>
    <scope>NUCLEOTIDE SEQUENCE [LARGE SCALE GENOMIC DNA]</scope>
    <source>
        <strain evidence="4">COL-18-3</strain>
    </source>
</reference>
<comment type="caution">
    <text evidence="1">The sequence shown here is derived from an EMBL/GenBank/DDBJ whole genome shotgun (WGS) entry which is preliminary data.</text>
</comment>
<sequence>MKITVCTFTNVVLCPNILPSLLVLEDTLQSVYTPIIDHASAIRTAPCSLSASSSVSWWSACFQYNTLANTLPVRQHPFHPVLTSHWPHFDRLCCL</sequence>
<dbReference type="Proteomes" id="UP000188320">
    <property type="component" value="Unassembled WGS sequence"/>
</dbReference>
<protein>
    <submittedName>
        <fullName evidence="1">Uncharacterized protein</fullName>
    </submittedName>
</protein>
<evidence type="ECO:0000313" key="3">
    <source>
        <dbReference type="EMBL" id="OMH82864.1"/>
    </source>
</evidence>
<name>A0A1R1PH90_ZANCU</name>
<evidence type="ECO:0000313" key="1">
    <source>
        <dbReference type="EMBL" id="OMH80340.1"/>
    </source>
</evidence>
<evidence type="ECO:0000313" key="4">
    <source>
        <dbReference type="Proteomes" id="UP000188320"/>
    </source>
</evidence>
<dbReference type="EMBL" id="LSSK01001222">
    <property type="protein sequence ID" value="OMH80340.1"/>
    <property type="molecule type" value="Genomic_DNA"/>
</dbReference>
<dbReference type="AlphaFoldDB" id="A0A1R1PH90"/>
<accession>A0A1R1PH90</accession>
<proteinExistence type="predicted"/>
<gene>
    <name evidence="3" type="ORF">AX774_g3642</name>
    <name evidence="2" type="ORF">AX774_g4085</name>
    <name evidence="1" type="ORF">AX774_g6231</name>
</gene>